<evidence type="ECO:0000313" key="2">
    <source>
        <dbReference type="EMBL" id="TVW25326.1"/>
    </source>
</evidence>
<dbReference type="AlphaFoldDB" id="A0A237IZ23"/>
<dbReference type="Proteomes" id="UP000214939">
    <property type="component" value="Unassembled WGS sequence"/>
</dbReference>
<dbReference type="EMBL" id="VMWH01000046">
    <property type="protein sequence ID" value="TVW84960.1"/>
    <property type="molecule type" value="Genomic_DNA"/>
</dbReference>
<evidence type="ECO:0000313" key="6">
    <source>
        <dbReference type="Proteomes" id="UP000315060"/>
    </source>
</evidence>
<reference evidence="6 7" key="2">
    <citation type="submission" date="2019-07" db="EMBL/GenBank/DDBJ databases">
        <authorList>
            <person name="Mohale T."/>
        </authorList>
    </citation>
    <scope>NUCLEOTIDE SEQUENCE [LARGE SCALE GENOMIC DNA]</scope>
    <source>
        <strain evidence="3 8">NTPn 126</strain>
        <strain evidence="2 7">NTPn 189</strain>
        <strain evidence="4 6">NTPn 59</strain>
    </source>
</reference>
<dbReference type="EMBL" id="VMVH01000121">
    <property type="protein sequence ID" value="TVW25326.1"/>
    <property type="molecule type" value="Genomic_DNA"/>
</dbReference>
<evidence type="ECO:0000313" key="1">
    <source>
        <dbReference type="EMBL" id="OYL28670.1"/>
    </source>
</evidence>
<organism evidence="2 7">
    <name type="scientific">Streptococcus pneumoniae</name>
    <dbReference type="NCBI Taxonomy" id="1313"/>
    <lineage>
        <taxon>Bacteria</taxon>
        <taxon>Bacillati</taxon>
        <taxon>Bacillota</taxon>
        <taxon>Bacilli</taxon>
        <taxon>Lactobacillales</taxon>
        <taxon>Streptococcaceae</taxon>
        <taxon>Streptococcus</taxon>
    </lineage>
</organism>
<dbReference type="OrthoDB" id="2237337at2"/>
<name>A0A237IZ23_STREE</name>
<comment type="caution">
    <text evidence="2">The sequence shown here is derived from an EMBL/GenBank/DDBJ whole genome shotgun (WGS) entry which is preliminary data.</text>
</comment>
<evidence type="ECO:0000313" key="8">
    <source>
        <dbReference type="Proteomes" id="UP000320896"/>
    </source>
</evidence>
<evidence type="ECO:0000313" key="7">
    <source>
        <dbReference type="Proteomes" id="UP000318940"/>
    </source>
</evidence>
<dbReference type="Proteomes" id="UP000318940">
    <property type="component" value="Unassembled WGS sequence"/>
</dbReference>
<dbReference type="EMBL" id="NNBW01000079">
    <property type="protein sequence ID" value="OYL28670.1"/>
    <property type="molecule type" value="Genomic_DNA"/>
</dbReference>
<evidence type="ECO:0000313" key="4">
    <source>
        <dbReference type="EMBL" id="TVX69583.1"/>
    </source>
</evidence>
<dbReference type="EMBL" id="VMYC01000113">
    <property type="protein sequence ID" value="TVX69583.1"/>
    <property type="molecule type" value="Genomic_DNA"/>
</dbReference>
<dbReference type="Proteomes" id="UP000315060">
    <property type="component" value="Unassembled WGS sequence"/>
</dbReference>
<accession>A0A237IZ23</accession>
<dbReference type="Proteomes" id="UP000320896">
    <property type="component" value="Unassembled WGS sequence"/>
</dbReference>
<gene>
    <name evidence="1" type="ORF">A5N45_06195</name>
    <name evidence="4" type="ORF">AZJ28_06990</name>
    <name evidence="3" type="ORF">AZJ70_05105</name>
    <name evidence="2" type="ORF">AZK02_10275</name>
</gene>
<protein>
    <submittedName>
        <fullName evidence="2">Uncharacterized protein</fullName>
    </submittedName>
</protein>
<proteinExistence type="predicted"/>
<sequence length="70" mass="8395">MEKAVKEICNLKDFLLVLNENQSTALRLQIKLTWFKEIFKEYRPWPLPANYTSCDRFLPESRVPHGFHSR</sequence>
<evidence type="ECO:0000313" key="3">
    <source>
        <dbReference type="EMBL" id="TVW84960.1"/>
    </source>
</evidence>
<evidence type="ECO:0000313" key="5">
    <source>
        <dbReference type="Proteomes" id="UP000214939"/>
    </source>
</evidence>
<reference evidence="1 5" key="1">
    <citation type="submission" date="2017-07" db="EMBL/GenBank/DDBJ databases">
        <title>Invasive disease caused simultaneously by more than one serotype of Streptococcus pneumoniae, South Africa.</title>
        <authorList>
            <person name="Ndlangisa K."/>
            <person name="Du Plessis M."/>
            <person name="Von Gottberg A."/>
        </authorList>
    </citation>
    <scope>NUCLEOTIDE SEQUENCE [LARGE SCALE GENOMIC DNA]</scope>
    <source>
        <strain evidence="1 5">8227-15B</strain>
    </source>
</reference>